<evidence type="ECO:0000256" key="3">
    <source>
        <dbReference type="ARBA" id="ARBA00022448"/>
    </source>
</evidence>
<reference evidence="14" key="1">
    <citation type="submission" date="2018-06" db="EMBL/GenBank/DDBJ databases">
        <authorList>
            <person name="Feng T."/>
            <person name="Jeon C.O."/>
        </authorList>
    </citation>
    <scope>NUCLEOTIDE SEQUENCE [LARGE SCALE GENOMIC DNA]</scope>
    <source>
        <strain evidence="14">S23</strain>
    </source>
</reference>
<evidence type="ECO:0000256" key="7">
    <source>
        <dbReference type="ARBA" id="ARBA00023065"/>
    </source>
</evidence>
<comment type="subcellular location">
    <subcellularLocation>
        <location evidence="1">Cell outer membrane</location>
        <topology evidence="1">Multi-pass membrane protein</topology>
    </subcellularLocation>
</comment>
<comment type="subunit">
    <text evidence="2">Homotrimer.</text>
</comment>
<feature type="chain" id="PRO_5016928062" evidence="11">
    <location>
        <begin position="19"/>
        <end position="358"/>
    </location>
</feature>
<keyword evidence="8" id="KW-0626">Porin</keyword>
<dbReference type="AlphaFoldDB" id="A0A370NLV5"/>
<sequence>MSSTIAIATMALAATGHAATPTSVTLYGVADVNVEYTNHNLTSGPGGASRFALNSGGLSSSRWGLRGVEDLGGGKRAVFALESGFSIDTGTSTQGGRLFGRQAWVGLGAGSHQVTFGRQYTSLFLTLANYSPTAYATSYEPVPIIAGLNLREDNLVKYHGDFGPVSTELHWSFGEQAGSLQGGSGFGAGADYHAGPFGVAVAYDDINSTKVAGDYTRARKAAVAVRYQIASRWFTQAAYRYGANGAQAAGTVARDDLWWLALHWQATPALELIGAAYYDNIRTLRGAGGMTSNPANPWQVSLIADYVLSKRTDLYVTSAYTKNAALNFENYNGAAAAYQIAPSEHNQFGVALGMRHRF</sequence>
<keyword evidence="9" id="KW-0472">Membrane</keyword>
<keyword evidence="7" id="KW-0406">Ion transport</keyword>
<dbReference type="SUPFAM" id="SSF56935">
    <property type="entry name" value="Porins"/>
    <property type="match status" value="1"/>
</dbReference>
<evidence type="ECO:0000259" key="12">
    <source>
        <dbReference type="Pfam" id="PF13609"/>
    </source>
</evidence>
<comment type="caution">
    <text evidence="13">The sequence shown here is derived from an EMBL/GenBank/DDBJ whole genome shotgun (WGS) entry which is preliminary data.</text>
</comment>
<name>A0A370NLV5_9BURK</name>
<dbReference type="Pfam" id="PF13609">
    <property type="entry name" value="Porin_4"/>
    <property type="match status" value="1"/>
</dbReference>
<dbReference type="GO" id="GO:0009279">
    <property type="term" value="C:cell outer membrane"/>
    <property type="evidence" value="ECO:0007669"/>
    <property type="project" value="UniProtKB-SubCell"/>
</dbReference>
<evidence type="ECO:0000256" key="5">
    <source>
        <dbReference type="ARBA" id="ARBA00022692"/>
    </source>
</evidence>
<proteinExistence type="predicted"/>
<gene>
    <name evidence="13" type="ORF">DN412_30505</name>
</gene>
<keyword evidence="3" id="KW-0813">Transport</keyword>
<dbReference type="Proteomes" id="UP000255165">
    <property type="component" value="Unassembled WGS sequence"/>
</dbReference>
<protein>
    <submittedName>
        <fullName evidence="13">Porin</fullName>
    </submittedName>
</protein>
<evidence type="ECO:0000313" key="14">
    <source>
        <dbReference type="Proteomes" id="UP000255165"/>
    </source>
</evidence>
<evidence type="ECO:0000256" key="4">
    <source>
        <dbReference type="ARBA" id="ARBA00022452"/>
    </source>
</evidence>
<dbReference type="GO" id="GO:0006811">
    <property type="term" value="P:monoatomic ion transport"/>
    <property type="evidence" value="ECO:0007669"/>
    <property type="project" value="UniProtKB-KW"/>
</dbReference>
<dbReference type="GO" id="GO:0015288">
    <property type="term" value="F:porin activity"/>
    <property type="evidence" value="ECO:0007669"/>
    <property type="project" value="UniProtKB-KW"/>
</dbReference>
<keyword evidence="10" id="KW-0998">Cell outer membrane</keyword>
<keyword evidence="6 11" id="KW-0732">Signal</keyword>
<evidence type="ECO:0000313" key="13">
    <source>
        <dbReference type="EMBL" id="RDK06574.1"/>
    </source>
</evidence>
<dbReference type="PANTHER" id="PTHR34501">
    <property type="entry name" value="PROTEIN YDDL-RELATED"/>
    <property type="match status" value="1"/>
</dbReference>
<dbReference type="RefSeq" id="WP_115214980.1">
    <property type="nucleotide sequence ID" value="NZ_QKWJ01000059.1"/>
</dbReference>
<dbReference type="CDD" id="cd00342">
    <property type="entry name" value="gram_neg_porins"/>
    <property type="match status" value="1"/>
</dbReference>
<dbReference type="PANTHER" id="PTHR34501:SF9">
    <property type="entry name" value="MAJOR OUTER MEMBRANE PROTEIN P.IA"/>
    <property type="match status" value="1"/>
</dbReference>
<evidence type="ECO:0000256" key="10">
    <source>
        <dbReference type="ARBA" id="ARBA00023237"/>
    </source>
</evidence>
<evidence type="ECO:0000256" key="1">
    <source>
        <dbReference type="ARBA" id="ARBA00004571"/>
    </source>
</evidence>
<accession>A0A370NLV5</accession>
<organism evidence="13 14">
    <name type="scientific">Cupriavidus lacunae</name>
    <dbReference type="NCBI Taxonomy" id="2666307"/>
    <lineage>
        <taxon>Bacteria</taxon>
        <taxon>Pseudomonadati</taxon>
        <taxon>Pseudomonadota</taxon>
        <taxon>Betaproteobacteria</taxon>
        <taxon>Burkholderiales</taxon>
        <taxon>Burkholderiaceae</taxon>
        <taxon>Cupriavidus</taxon>
    </lineage>
</organism>
<evidence type="ECO:0000256" key="6">
    <source>
        <dbReference type="ARBA" id="ARBA00022729"/>
    </source>
</evidence>
<keyword evidence="14" id="KW-1185">Reference proteome</keyword>
<keyword evidence="4" id="KW-1134">Transmembrane beta strand</keyword>
<dbReference type="InterPro" id="IPR023614">
    <property type="entry name" value="Porin_dom_sf"/>
</dbReference>
<dbReference type="GO" id="GO:0046930">
    <property type="term" value="C:pore complex"/>
    <property type="evidence" value="ECO:0007669"/>
    <property type="project" value="UniProtKB-KW"/>
</dbReference>
<dbReference type="EMBL" id="QKWJ01000059">
    <property type="protein sequence ID" value="RDK06574.1"/>
    <property type="molecule type" value="Genomic_DNA"/>
</dbReference>
<keyword evidence="5" id="KW-0812">Transmembrane</keyword>
<evidence type="ECO:0000256" key="8">
    <source>
        <dbReference type="ARBA" id="ARBA00023114"/>
    </source>
</evidence>
<evidence type="ECO:0000256" key="9">
    <source>
        <dbReference type="ARBA" id="ARBA00023136"/>
    </source>
</evidence>
<dbReference type="InterPro" id="IPR050298">
    <property type="entry name" value="Gram-neg_bact_OMP"/>
</dbReference>
<dbReference type="Gene3D" id="2.40.160.10">
    <property type="entry name" value="Porin"/>
    <property type="match status" value="1"/>
</dbReference>
<evidence type="ECO:0000256" key="11">
    <source>
        <dbReference type="SAM" id="SignalP"/>
    </source>
</evidence>
<feature type="domain" description="Porin" evidence="12">
    <location>
        <begin position="8"/>
        <end position="323"/>
    </location>
</feature>
<feature type="signal peptide" evidence="11">
    <location>
        <begin position="1"/>
        <end position="18"/>
    </location>
</feature>
<evidence type="ECO:0000256" key="2">
    <source>
        <dbReference type="ARBA" id="ARBA00011233"/>
    </source>
</evidence>
<dbReference type="InterPro" id="IPR033900">
    <property type="entry name" value="Gram_neg_porin_domain"/>
</dbReference>